<accession>A0ABP7QMY7</accession>
<dbReference type="EMBL" id="BAAAZC010000028">
    <property type="protein sequence ID" value="GAA3984482.1"/>
    <property type="molecule type" value="Genomic_DNA"/>
</dbReference>
<dbReference type="Proteomes" id="UP001500742">
    <property type="component" value="Unassembled WGS sequence"/>
</dbReference>
<evidence type="ECO:0000313" key="1">
    <source>
        <dbReference type="EMBL" id="GAA3984482.1"/>
    </source>
</evidence>
<evidence type="ECO:0000313" key="2">
    <source>
        <dbReference type="Proteomes" id="UP001500742"/>
    </source>
</evidence>
<proteinExistence type="predicted"/>
<name>A0ABP7QMY7_9SPHI</name>
<comment type="caution">
    <text evidence="1">The sequence shown here is derived from an EMBL/GenBank/DDBJ whole genome shotgun (WGS) entry which is preliminary data.</text>
</comment>
<sequence>MANEAEIIPFPKDEVTPPVTKIYLVMIFLKNGCGFMPKPNVCVRDTKVRKFSGFGVRVEKKPGKSLLTFI</sequence>
<reference evidence="2" key="1">
    <citation type="journal article" date="2019" name="Int. J. Syst. Evol. Microbiol.">
        <title>The Global Catalogue of Microorganisms (GCM) 10K type strain sequencing project: providing services to taxonomists for standard genome sequencing and annotation.</title>
        <authorList>
            <consortium name="The Broad Institute Genomics Platform"/>
            <consortium name="The Broad Institute Genome Sequencing Center for Infectious Disease"/>
            <person name="Wu L."/>
            <person name="Ma J."/>
        </authorList>
    </citation>
    <scope>NUCLEOTIDE SEQUENCE [LARGE SCALE GENOMIC DNA]</scope>
    <source>
        <strain evidence="2">JCM 16601</strain>
    </source>
</reference>
<keyword evidence="2" id="KW-1185">Reference proteome</keyword>
<organism evidence="1 2">
    <name type="scientific">Mucilaginibacter dorajii</name>
    <dbReference type="NCBI Taxonomy" id="692994"/>
    <lineage>
        <taxon>Bacteria</taxon>
        <taxon>Pseudomonadati</taxon>
        <taxon>Bacteroidota</taxon>
        <taxon>Sphingobacteriia</taxon>
        <taxon>Sphingobacteriales</taxon>
        <taxon>Sphingobacteriaceae</taxon>
        <taxon>Mucilaginibacter</taxon>
    </lineage>
</organism>
<gene>
    <name evidence="1" type="ORF">GCM10022210_40480</name>
</gene>
<protein>
    <submittedName>
        <fullName evidence="1">Uncharacterized protein</fullName>
    </submittedName>
</protein>